<accession>A0A2R5ELG0</accession>
<dbReference type="InterPro" id="IPR026838">
    <property type="entry name" value="YheC/D"/>
</dbReference>
<reference evidence="3 4" key="1">
    <citation type="submission" date="2017-08" db="EMBL/GenBank/DDBJ databases">
        <title>Substantial Increase in Enzyme Production by Combined Drug-Resistance Mutations in Paenibacillus agaridevorans.</title>
        <authorList>
            <person name="Tanaka Y."/>
            <person name="Funane K."/>
            <person name="Hosaka T."/>
            <person name="Shiwa Y."/>
            <person name="Fujita N."/>
            <person name="Miyazaki T."/>
            <person name="Yoshikawa H."/>
            <person name="Murakami K."/>
            <person name="Kasahara K."/>
            <person name="Inaoka T."/>
            <person name="Hiraga Y."/>
            <person name="Ochi K."/>
        </authorList>
    </citation>
    <scope>NUCLEOTIDE SEQUENCE [LARGE SCALE GENOMIC DNA]</scope>
    <source>
        <strain evidence="3 4">T-3040</strain>
    </source>
</reference>
<proteinExistence type="predicted"/>
<feature type="domain" description="ATP-grasp" evidence="2">
    <location>
        <begin position="21"/>
        <end position="248"/>
    </location>
</feature>
<dbReference type="Gene3D" id="3.30.470.20">
    <property type="entry name" value="ATP-grasp fold, B domain"/>
    <property type="match status" value="1"/>
</dbReference>
<dbReference type="Proteomes" id="UP000245202">
    <property type="component" value="Unassembled WGS sequence"/>
</dbReference>
<dbReference type="SUPFAM" id="SSF56059">
    <property type="entry name" value="Glutathione synthetase ATP-binding domain-like"/>
    <property type="match status" value="1"/>
</dbReference>
<keyword evidence="1" id="KW-0547">Nucleotide-binding</keyword>
<name>A0A2R5ELG0_9BACL</name>
<comment type="caution">
    <text evidence="3">The sequence shown here is derived from an EMBL/GenBank/DDBJ whole genome shotgun (WGS) entry which is preliminary data.</text>
</comment>
<evidence type="ECO:0000259" key="2">
    <source>
        <dbReference type="PROSITE" id="PS50975"/>
    </source>
</evidence>
<dbReference type="AlphaFoldDB" id="A0A2R5ELG0"/>
<evidence type="ECO:0000256" key="1">
    <source>
        <dbReference type="PROSITE-ProRule" id="PRU00409"/>
    </source>
</evidence>
<protein>
    <submittedName>
        <fullName evidence="3">Endospore coat-associated protein</fullName>
    </submittedName>
</protein>
<gene>
    <name evidence="3" type="ORF">PAT3040_01477</name>
</gene>
<keyword evidence="4" id="KW-1185">Reference proteome</keyword>
<dbReference type="EMBL" id="BDQX01000067">
    <property type="protein sequence ID" value="GBG06935.1"/>
    <property type="molecule type" value="Genomic_DNA"/>
</dbReference>
<keyword evidence="1" id="KW-0067">ATP-binding</keyword>
<dbReference type="GO" id="GO:0046872">
    <property type="term" value="F:metal ion binding"/>
    <property type="evidence" value="ECO:0007669"/>
    <property type="project" value="InterPro"/>
</dbReference>
<dbReference type="GO" id="GO:0005524">
    <property type="term" value="F:ATP binding"/>
    <property type="evidence" value="ECO:0007669"/>
    <property type="project" value="UniProtKB-UniRule"/>
</dbReference>
<dbReference type="PROSITE" id="PS50975">
    <property type="entry name" value="ATP_GRASP"/>
    <property type="match status" value="1"/>
</dbReference>
<dbReference type="InterPro" id="IPR011761">
    <property type="entry name" value="ATP-grasp"/>
</dbReference>
<organism evidence="3 4">
    <name type="scientific">Paenibacillus agaridevorans</name>
    <dbReference type="NCBI Taxonomy" id="171404"/>
    <lineage>
        <taxon>Bacteria</taxon>
        <taxon>Bacillati</taxon>
        <taxon>Bacillota</taxon>
        <taxon>Bacilli</taxon>
        <taxon>Bacillales</taxon>
        <taxon>Paenibacillaceae</taxon>
        <taxon>Paenibacillus</taxon>
    </lineage>
</organism>
<evidence type="ECO:0000313" key="3">
    <source>
        <dbReference type="EMBL" id="GBG06935.1"/>
    </source>
</evidence>
<dbReference type="RefSeq" id="WP_307719160.1">
    <property type="nucleotide sequence ID" value="NZ_BDQX01000067.1"/>
</dbReference>
<sequence length="258" mass="29453">MDPLAIQRVRSKWAKTKVLLRSAEMHSYIPQTKRFSRETLHRMLQEYEMVYVKPVSGTYGNGVIRVERTGEQGSGYRFQHGTTVRSAAIFDALFEALSAYVSRKGYIVQKGIHLLKHRGRRFDLRVMVQKNLRNQWETTGIIGKLGNPRKIVTNYNNGGTIWSFETLLSSHLSASEMSALHAKLKRLGVKIGSQLQTAYPGLKELGVDVAIDTKFHPWVLEVNTKPHPYIFNKLADKSMHRKVTRYAAAYGGIKRKKH</sequence>
<dbReference type="Pfam" id="PF14398">
    <property type="entry name" value="ATPgrasp_YheCD"/>
    <property type="match status" value="1"/>
</dbReference>
<evidence type="ECO:0000313" key="4">
    <source>
        <dbReference type="Proteomes" id="UP000245202"/>
    </source>
</evidence>